<name>X0XGQ7_9ZZZZ</name>
<feature type="non-terminal residue" evidence="2">
    <location>
        <position position="260"/>
    </location>
</feature>
<evidence type="ECO:0000313" key="2">
    <source>
        <dbReference type="EMBL" id="GAG24121.1"/>
    </source>
</evidence>
<dbReference type="InterPro" id="IPR042095">
    <property type="entry name" value="SUMF_sf"/>
</dbReference>
<dbReference type="Pfam" id="PF03781">
    <property type="entry name" value="FGE-sulfatase"/>
    <property type="match status" value="1"/>
</dbReference>
<dbReference type="AlphaFoldDB" id="X0XGQ7"/>
<sequence>VAELDAPQELAEQVTQAATTRTNARTFFDISDWPNAQKYYANLQTQCRNILDLAKAQPPAPTTPAQVELPKPPAWTLPKWAEDMIWDGGISKAQQDAADALDLPVGRDVELRNGLVMRFMLIPSGRFTMGSDTDEARERPAHEVQITKAFYMGMAEVSQGQWTAVMRTKPWRGRDHASWSATSCPANWITWREAAAFAGAVKPTAGGTCRLPTEAEWEYACRAGSTTQRHFAEDESRLGYYAWYEGNTSAVGSERPQPTG</sequence>
<proteinExistence type="predicted"/>
<comment type="caution">
    <text evidence="2">The sequence shown here is derived from an EMBL/GenBank/DDBJ whole genome shotgun (WGS) entry which is preliminary data.</text>
</comment>
<dbReference type="GO" id="GO:0120147">
    <property type="term" value="F:formylglycine-generating oxidase activity"/>
    <property type="evidence" value="ECO:0007669"/>
    <property type="project" value="TreeGrafter"/>
</dbReference>
<reference evidence="2" key="1">
    <citation type="journal article" date="2014" name="Front. Microbiol.">
        <title>High frequency of phylogenetically diverse reductive dehalogenase-homologous genes in deep subseafloor sedimentary metagenomes.</title>
        <authorList>
            <person name="Kawai M."/>
            <person name="Futagami T."/>
            <person name="Toyoda A."/>
            <person name="Takaki Y."/>
            <person name="Nishi S."/>
            <person name="Hori S."/>
            <person name="Arai W."/>
            <person name="Tsubouchi T."/>
            <person name="Morono Y."/>
            <person name="Uchiyama I."/>
            <person name="Ito T."/>
            <person name="Fujiyama A."/>
            <person name="Inagaki F."/>
            <person name="Takami H."/>
        </authorList>
    </citation>
    <scope>NUCLEOTIDE SEQUENCE</scope>
    <source>
        <strain evidence="2">Expedition CK06-06</strain>
    </source>
</reference>
<dbReference type="EMBL" id="BARS01033276">
    <property type="protein sequence ID" value="GAG24121.1"/>
    <property type="molecule type" value="Genomic_DNA"/>
</dbReference>
<organism evidence="2">
    <name type="scientific">marine sediment metagenome</name>
    <dbReference type="NCBI Taxonomy" id="412755"/>
    <lineage>
        <taxon>unclassified sequences</taxon>
        <taxon>metagenomes</taxon>
        <taxon>ecological metagenomes</taxon>
    </lineage>
</organism>
<dbReference type="PANTHER" id="PTHR23150:SF19">
    <property type="entry name" value="FORMYLGLYCINE-GENERATING ENZYME"/>
    <property type="match status" value="1"/>
</dbReference>
<protein>
    <recommendedName>
        <fullName evidence="1">Sulfatase-modifying factor enzyme-like domain-containing protein</fullName>
    </recommendedName>
</protein>
<dbReference type="Gene3D" id="3.90.1580.10">
    <property type="entry name" value="paralog of FGE (formylglycine-generating enzyme)"/>
    <property type="match status" value="1"/>
</dbReference>
<dbReference type="InterPro" id="IPR016187">
    <property type="entry name" value="CTDL_fold"/>
</dbReference>
<dbReference type="PANTHER" id="PTHR23150">
    <property type="entry name" value="SULFATASE MODIFYING FACTOR 1, 2"/>
    <property type="match status" value="1"/>
</dbReference>
<dbReference type="InterPro" id="IPR005532">
    <property type="entry name" value="SUMF_dom"/>
</dbReference>
<dbReference type="SUPFAM" id="SSF56436">
    <property type="entry name" value="C-type lectin-like"/>
    <property type="match status" value="1"/>
</dbReference>
<evidence type="ECO:0000259" key="1">
    <source>
        <dbReference type="Pfam" id="PF03781"/>
    </source>
</evidence>
<accession>X0XGQ7</accession>
<dbReference type="InterPro" id="IPR051043">
    <property type="entry name" value="Sulfatase_Mod_Factor_Kinase"/>
</dbReference>
<feature type="domain" description="Sulfatase-modifying factor enzyme-like" evidence="1">
    <location>
        <begin position="119"/>
        <end position="238"/>
    </location>
</feature>
<feature type="non-terminal residue" evidence="2">
    <location>
        <position position="1"/>
    </location>
</feature>
<gene>
    <name evidence="2" type="ORF">S01H1_51561</name>
</gene>